<keyword evidence="1" id="KW-1133">Transmembrane helix</keyword>
<comment type="caution">
    <text evidence="2">The sequence shown here is derived from an EMBL/GenBank/DDBJ whole genome shotgun (WGS) entry which is preliminary data.</text>
</comment>
<dbReference type="VEuPathDB" id="FungiDB:CC1G_09187"/>
<dbReference type="RefSeq" id="XP_001839853.1">
    <property type="nucleotide sequence ID" value="XM_001839801.2"/>
</dbReference>
<proteinExistence type="predicted"/>
<dbReference type="OMA" id="KSPPLFY"/>
<dbReference type="InParanoid" id="A8P9W2"/>
<keyword evidence="1" id="KW-0812">Transmembrane</keyword>
<organism evidence="2 3">
    <name type="scientific">Coprinopsis cinerea (strain Okayama-7 / 130 / ATCC MYA-4618 / FGSC 9003)</name>
    <name type="common">Inky cap fungus</name>
    <name type="synonym">Hormographiella aspergillata</name>
    <dbReference type="NCBI Taxonomy" id="240176"/>
    <lineage>
        <taxon>Eukaryota</taxon>
        <taxon>Fungi</taxon>
        <taxon>Dikarya</taxon>
        <taxon>Basidiomycota</taxon>
        <taxon>Agaricomycotina</taxon>
        <taxon>Agaricomycetes</taxon>
        <taxon>Agaricomycetidae</taxon>
        <taxon>Agaricales</taxon>
        <taxon>Agaricineae</taxon>
        <taxon>Psathyrellaceae</taxon>
        <taxon>Coprinopsis</taxon>
    </lineage>
</organism>
<feature type="transmembrane region" description="Helical" evidence="1">
    <location>
        <begin position="6"/>
        <end position="26"/>
    </location>
</feature>
<keyword evidence="3" id="KW-1185">Reference proteome</keyword>
<name>A8P9W2_COPC7</name>
<keyword evidence="1" id="KW-0472">Membrane</keyword>
<evidence type="ECO:0000256" key="1">
    <source>
        <dbReference type="SAM" id="Phobius"/>
    </source>
</evidence>
<dbReference type="OrthoDB" id="3229881at2759"/>
<dbReference type="AlphaFoldDB" id="A8P9W2"/>
<reference evidence="2 3" key="1">
    <citation type="journal article" date="2010" name="Proc. Natl. Acad. Sci. U.S.A.">
        <title>Insights into evolution of multicellular fungi from the assembled chromosomes of the mushroom Coprinopsis cinerea (Coprinus cinereus).</title>
        <authorList>
            <person name="Stajich J.E."/>
            <person name="Wilke S.K."/>
            <person name="Ahren D."/>
            <person name="Au C.H."/>
            <person name="Birren B.W."/>
            <person name="Borodovsky M."/>
            <person name="Burns C."/>
            <person name="Canback B."/>
            <person name="Casselton L.A."/>
            <person name="Cheng C.K."/>
            <person name="Deng J."/>
            <person name="Dietrich F.S."/>
            <person name="Fargo D.C."/>
            <person name="Farman M.L."/>
            <person name="Gathman A.C."/>
            <person name="Goldberg J."/>
            <person name="Guigo R."/>
            <person name="Hoegger P.J."/>
            <person name="Hooker J.B."/>
            <person name="Huggins A."/>
            <person name="James T.Y."/>
            <person name="Kamada T."/>
            <person name="Kilaru S."/>
            <person name="Kodira C."/>
            <person name="Kues U."/>
            <person name="Kupfer D."/>
            <person name="Kwan H.S."/>
            <person name="Lomsadze A."/>
            <person name="Li W."/>
            <person name="Lilly W.W."/>
            <person name="Ma L.J."/>
            <person name="Mackey A.J."/>
            <person name="Manning G."/>
            <person name="Martin F."/>
            <person name="Muraguchi H."/>
            <person name="Natvig D.O."/>
            <person name="Palmerini H."/>
            <person name="Ramesh M.A."/>
            <person name="Rehmeyer C.J."/>
            <person name="Roe B.A."/>
            <person name="Shenoy N."/>
            <person name="Stanke M."/>
            <person name="Ter-Hovhannisyan V."/>
            <person name="Tunlid A."/>
            <person name="Velagapudi R."/>
            <person name="Vision T.J."/>
            <person name="Zeng Q."/>
            <person name="Zolan M.E."/>
            <person name="Pukkila P.J."/>
        </authorList>
    </citation>
    <scope>NUCLEOTIDE SEQUENCE [LARGE SCALE GENOMIC DNA]</scope>
    <source>
        <strain evidence="3">Okayama-7 / 130 / ATCC MYA-4618 / FGSC 9003</strain>
    </source>
</reference>
<dbReference type="Proteomes" id="UP000001861">
    <property type="component" value="Unassembled WGS sequence"/>
</dbReference>
<accession>A8P9W2</accession>
<protein>
    <submittedName>
        <fullName evidence="2">Uncharacterized protein</fullName>
    </submittedName>
</protein>
<sequence length="199" mass="22071">MLPQGLYWLFFTLLPSLVLGLPWDAINGRSAMGSMVTGAAPLEGIGPLRQNQVPHNRHLGIRGGHAPFTPLDALGNLTILVHQLTPPHFIINRRQLYYYMNSTTVFPVNVVNTTLPDRPPLQLIVGKKREGLKGGSWRFAGSMLYYDYPGNAGSQGIFWSCQMPGQTGPWPGVFLFAPKEENYVNDCNSLTFHNFGNTD</sequence>
<dbReference type="eggNOG" id="ENOG502R14U">
    <property type="taxonomic scope" value="Eukaryota"/>
</dbReference>
<evidence type="ECO:0000313" key="3">
    <source>
        <dbReference type="Proteomes" id="UP000001861"/>
    </source>
</evidence>
<dbReference type="KEGG" id="cci:CC1G_09187"/>
<evidence type="ECO:0000313" key="2">
    <source>
        <dbReference type="EMBL" id="EAU82001.1"/>
    </source>
</evidence>
<dbReference type="GeneID" id="6016475"/>
<gene>
    <name evidence="2" type="ORF">CC1G_09187</name>
</gene>
<dbReference type="EMBL" id="AACS02000002">
    <property type="protein sequence ID" value="EAU82001.1"/>
    <property type="molecule type" value="Genomic_DNA"/>
</dbReference>